<protein>
    <submittedName>
        <fullName evidence="1">Putative secreted protein</fullName>
    </submittedName>
</protein>
<sequence length="71" mass="8713">MWWRIMEGCWALIMCAQSKLQRKTSEAFLIKYRKTWDLSHRILFLSRRCQRKIIFVKGTGFHETKQMFTNK</sequence>
<name>A0A023EYA8_TRIIF</name>
<dbReference type="AlphaFoldDB" id="A0A023EYA8"/>
<feature type="non-terminal residue" evidence="1">
    <location>
        <position position="71"/>
    </location>
</feature>
<proteinExistence type="evidence at transcript level"/>
<accession>A0A023EYA8</accession>
<organism evidence="1">
    <name type="scientific">Triatoma infestans</name>
    <name type="common">Assassin bug</name>
    <dbReference type="NCBI Taxonomy" id="30076"/>
    <lineage>
        <taxon>Eukaryota</taxon>
        <taxon>Metazoa</taxon>
        <taxon>Ecdysozoa</taxon>
        <taxon>Arthropoda</taxon>
        <taxon>Hexapoda</taxon>
        <taxon>Insecta</taxon>
        <taxon>Pterygota</taxon>
        <taxon>Neoptera</taxon>
        <taxon>Paraneoptera</taxon>
        <taxon>Hemiptera</taxon>
        <taxon>Heteroptera</taxon>
        <taxon>Panheteroptera</taxon>
        <taxon>Cimicomorpha</taxon>
        <taxon>Reduviidae</taxon>
        <taxon>Triatominae</taxon>
        <taxon>Triatoma</taxon>
    </lineage>
</organism>
<reference evidence="1" key="1">
    <citation type="journal article" date="2014" name="PLoS Negl. Trop. Dis.">
        <title>An updated insight into the Sialotranscriptome of Triatoma infestans: developmental stage and geographic variations.</title>
        <authorList>
            <person name="Schwarz A."/>
            <person name="Medrano-Mercado N."/>
            <person name="Schaub G.A."/>
            <person name="Struchiner C.J."/>
            <person name="Bargues M.D."/>
            <person name="Levy M.Z."/>
            <person name="Ribeiro J.M."/>
        </authorList>
    </citation>
    <scope>NUCLEOTIDE SEQUENCE</scope>
    <source>
        <strain evidence="1">Chile</strain>
        <tissue evidence="1">Salivary glands</tissue>
    </source>
</reference>
<dbReference type="EMBL" id="GBBI01004645">
    <property type="protein sequence ID" value="JAC14067.1"/>
    <property type="molecule type" value="mRNA"/>
</dbReference>
<evidence type="ECO:0000313" key="1">
    <source>
        <dbReference type="EMBL" id="JAC14067.1"/>
    </source>
</evidence>